<protein>
    <submittedName>
        <fullName evidence="2">Uncharacterized protein</fullName>
    </submittedName>
</protein>
<evidence type="ECO:0000256" key="1">
    <source>
        <dbReference type="SAM" id="MobiDB-lite"/>
    </source>
</evidence>
<organism evidence="2 3">
    <name type="scientific">Thiomonas delicata</name>
    <name type="common">Thiomonas cuprina</name>
    <dbReference type="NCBI Taxonomy" id="364030"/>
    <lineage>
        <taxon>Bacteria</taxon>
        <taxon>Pseudomonadati</taxon>
        <taxon>Pseudomonadota</taxon>
        <taxon>Betaproteobacteria</taxon>
        <taxon>Burkholderiales</taxon>
        <taxon>Thiomonas</taxon>
    </lineage>
</organism>
<evidence type="ECO:0000313" key="3">
    <source>
        <dbReference type="Proteomes" id="UP000214566"/>
    </source>
</evidence>
<proteinExistence type="predicted"/>
<accession>A0A238D7W6</accession>
<gene>
    <name evidence="2" type="ORF">THIARS_70882</name>
</gene>
<dbReference type="EMBL" id="FLMQ01000056">
    <property type="protein sequence ID" value="SBP89262.1"/>
    <property type="molecule type" value="Genomic_DNA"/>
</dbReference>
<sequence>MRPSDIVRAVFGMAPLADVAEPADARMGTGAVGLQNFADRCGYTPSGPNVRKFPQRSANHSTRIGAGDPQHPQVPQVPQPFYKWSNSRTPWMGVHRTAIAPEAMERAIEWLNWLSSQGIAVEAESSGALHLFGLDSASHDVWQEAQALVICHANELRVALQAEVMAAASIRKAADPCGGCRRSRHGRCITPTSLNGQRLMWCSESSRCWSKYRNAQQRTKRKDSK</sequence>
<feature type="region of interest" description="Disordered" evidence="1">
    <location>
        <begin position="48"/>
        <end position="73"/>
    </location>
</feature>
<evidence type="ECO:0000313" key="2">
    <source>
        <dbReference type="EMBL" id="SBP89262.1"/>
    </source>
</evidence>
<dbReference type="Proteomes" id="UP000214566">
    <property type="component" value="Unassembled WGS sequence"/>
</dbReference>
<name>A0A238D7W6_THIDL</name>
<reference evidence="2 3" key="1">
    <citation type="submission" date="2016-06" db="EMBL/GenBank/DDBJ databases">
        <authorList>
            <person name="Kjaerup R.B."/>
            <person name="Dalgaard T.S."/>
            <person name="Juul-Madsen H.R."/>
        </authorList>
    </citation>
    <scope>NUCLEOTIDE SEQUENCE [LARGE SCALE GENOMIC DNA]</scope>
    <source>
        <strain evidence="2 3">DSM 16361</strain>
    </source>
</reference>
<dbReference type="AlphaFoldDB" id="A0A238D7W6"/>
<keyword evidence="3" id="KW-1185">Reference proteome</keyword>